<proteinExistence type="predicted"/>
<reference evidence="2 3" key="1">
    <citation type="submission" date="2024-04" db="EMBL/GenBank/DDBJ databases">
        <title>draft genome sequnece of Flavobacterium buctense JCM 30750.</title>
        <authorList>
            <person name="Kim D.-U."/>
        </authorList>
    </citation>
    <scope>NUCLEOTIDE SEQUENCE [LARGE SCALE GENOMIC DNA]</scope>
    <source>
        <strain evidence="2 3">JCM 30750</strain>
    </source>
</reference>
<gene>
    <name evidence="2" type="ORF">WMW71_03475</name>
</gene>
<dbReference type="RefSeq" id="WP_187659506.1">
    <property type="nucleotide sequence ID" value="NZ_JACTAB010000001.1"/>
</dbReference>
<keyword evidence="3" id="KW-1185">Reference proteome</keyword>
<dbReference type="Gene3D" id="2.40.160.60">
    <property type="entry name" value="Outer membrane protein transport protein (OMPP1/FadL/TodX)"/>
    <property type="match status" value="1"/>
</dbReference>
<accession>A0ABU9DYF4</accession>
<keyword evidence="1" id="KW-0732">Signal</keyword>
<dbReference type="SUPFAM" id="SSF56935">
    <property type="entry name" value="Porins"/>
    <property type="match status" value="1"/>
</dbReference>
<feature type="signal peptide" evidence="1">
    <location>
        <begin position="1"/>
        <end position="19"/>
    </location>
</feature>
<feature type="chain" id="PRO_5047457067" evidence="1">
    <location>
        <begin position="20"/>
        <end position="417"/>
    </location>
</feature>
<sequence>MIKKIIVSLCLLFSFSAFAQEGTSSPYSFYGIGDVKFKGTIDTRSMGGVSVFPDSIHLNLQNPAQLASLKLTVFALGGTYANTKSKTETQEEKARRTALDYLAIGIPVGKLGFGFGLIPYSSVGYKIQTLSDDENPIFSRYSGIGGVNKVFVGAGYQLTKKINIGADIQYNFGTIETTNLRYQNVIQYGTREINTSEVSGLNATFGATYQTKINSKFSFFSSLTYSPESEVKLGNRRTIDIIQFSSVGSIDVIERQEVEGIDDTTIKLPSKLALGTGFGQIKKWLIGAEVTFLNTSVTTNRFTDIQGAYFENATRYSLGGYFIPNFNSYSSYFKRITYRAGIRYENTGLVIQGKSITDTAVNAGFGLPLGGIFSKINIGLEMGKRGTTYYNLVEENYFNLSVGLSLSDRWFVKRKID</sequence>
<evidence type="ECO:0000313" key="3">
    <source>
        <dbReference type="Proteomes" id="UP001491349"/>
    </source>
</evidence>
<dbReference type="Proteomes" id="UP001491349">
    <property type="component" value="Unassembled WGS sequence"/>
</dbReference>
<protein>
    <submittedName>
        <fullName evidence="2">Uncharacterized protein</fullName>
    </submittedName>
</protein>
<name>A0ABU9DYF4_9FLAO</name>
<evidence type="ECO:0000313" key="2">
    <source>
        <dbReference type="EMBL" id="MEK8179391.1"/>
    </source>
</evidence>
<comment type="caution">
    <text evidence="2">The sequence shown here is derived from an EMBL/GenBank/DDBJ whole genome shotgun (WGS) entry which is preliminary data.</text>
</comment>
<evidence type="ECO:0000256" key="1">
    <source>
        <dbReference type="SAM" id="SignalP"/>
    </source>
</evidence>
<dbReference type="EMBL" id="JBBPCB010000001">
    <property type="protein sequence ID" value="MEK8179391.1"/>
    <property type="molecule type" value="Genomic_DNA"/>
</dbReference>
<organism evidence="2 3">
    <name type="scientific">Flavobacterium buctense</name>
    <dbReference type="NCBI Taxonomy" id="1648146"/>
    <lineage>
        <taxon>Bacteria</taxon>
        <taxon>Pseudomonadati</taxon>
        <taxon>Bacteroidota</taxon>
        <taxon>Flavobacteriia</taxon>
        <taxon>Flavobacteriales</taxon>
        <taxon>Flavobacteriaceae</taxon>
        <taxon>Flavobacterium</taxon>
    </lineage>
</organism>